<evidence type="ECO:0000313" key="4">
    <source>
        <dbReference type="Proteomes" id="UP000694865"/>
    </source>
</evidence>
<protein>
    <submittedName>
        <fullName evidence="5">Uncharacterized protein LOC102803314</fullName>
    </submittedName>
</protein>
<dbReference type="RefSeq" id="XP_006811327.1">
    <property type="nucleotide sequence ID" value="XM_006811264.1"/>
</dbReference>
<dbReference type="Gene3D" id="3.40.630.10">
    <property type="entry name" value="Zn peptidases"/>
    <property type="match status" value="1"/>
</dbReference>
<dbReference type="GeneID" id="102803314"/>
<comment type="similarity">
    <text evidence="2">Belongs to the peptidase M28 family. M28B subfamily.</text>
</comment>
<evidence type="ECO:0000256" key="1">
    <source>
        <dbReference type="ARBA" id="ARBA00001947"/>
    </source>
</evidence>
<evidence type="ECO:0000256" key="2">
    <source>
        <dbReference type="ARBA" id="ARBA00005634"/>
    </source>
</evidence>
<sequence>MVFPILVTCADSNDPVQLATNLQTLLEDVFSKNRHHEANPDHKLFSFDFIKDTLIQYGYVVETQEFVGENDTYRGSNVIGILPGIRRGTGDDQVSSLGAHFDTVSTTPGVDDNGSAMAGLLEAARIVSEEMCQPANTIIFVAFDLEENQPDAGGLLGSKHFVNEWLAPFLENDDGTTSTFLGSIVLEMIMNYDDTPNSQLVPKGFDVLYPDEYEVLASRNFTGDFITLIGREDDDALLLSKWQEHWAAIETNKFPEVTLEVPISGRPTPLEYLLYHDLFRSDHASFWFYYPDSYAAIMVTDSSEFRGYQEVCYHTPCDNTSWITEERMMFMAKSTRTAANMLLEFGIDSCTQSNEWLQGIK</sequence>
<dbReference type="Proteomes" id="UP000694865">
    <property type="component" value="Unplaced"/>
</dbReference>
<reference evidence="5" key="1">
    <citation type="submission" date="2025-08" db="UniProtKB">
        <authorList>
            <consortium name="RefSeq"/>
        </authorList>
    </citation>
    <scope>IDENTIFICATION</scope>
    <source>
        <tissue evidence="5">Testes</tissue>
    </source>
</reference>
<dbReference type="PANTHER" id="PTHR12147:SF26">
    <property type="entry name" value="PEPTIDASE M28 DOMAIN-CONTAINING PROTEIN"/>
    <property type="match status" value="1"/>
</dbReference>
<gene>
    <name evidence="5" type="primary">LOC102803314</name>
</gene>
<dbReference type="Pfam" id="PF04389">
    <property type="entry name" value="Peptidase_M28"/>
    <property type="match status" value="1"/>
</dbReference>
<evidence type="ECO:0000313" key="5">
    <source>
        <dbReference type="RefSeq" id="XP_006811327.1"/>
    </source>
</evidence>
<proteinExistence type="inferred from homology"/>
<comment type="cofactor">
    <cofactor evidence="1">
        <name>Zn(2+)</name>
        <dbReference type="ChEBI" id="CHEBI:29105"/>
    </cofactor>
</comment>
<dbReference type="InterPro" id="IPR007484">
    <property type="entry name" value="Peptidase_M28"/>
</dbReference>
<dbReference type="PANTHER" id="PTHR12147">
    <property type="entry name" value="METALLOPEPTIDASE M28 FAMILY MEMBER"/>
    <property type="match status" value="1"/>
</dbReference>
<accession>A0ABM0LU86</accession>
<organism evidence="4 5">
    <name type="scientific">Saccoglossus kowalevskii</name>
    <name type="common">Acorn worm</name>
    <dbReference type="NCBI Taxonomy" id="10224"/>
    <lineage>
        <taxon>Eukaryota</taxon>
        <taxon>Metazoa</taxon>
        <taxon>Hemichordata</taxon>
        <taxon>Enteropneusta</taxon>
        <taxon>Harrimaniidae</taxon>
        <taxon>Saccoglossus</taxon>
    </lineage>
</organism>
<evidence type="ECO:0000259" key="3">
    <source>
        <dbReference type="Pfam" id="PF04389"/>
    </source>
</evidence>
<feature type="domain" description="Peptidase M28" evidence="3">
    <location>
        <begin position="77"/>
        <end position="166"/>
    </location>
</feature>
<dbReference type="InterPro" id="IPR045175">
    <property type="entry name" value="M28_fam"/>
</dbReference>
<keyword evidence="4" id="KW-1185">Reference proteome</keyword>
<dbReference type="SUPFAM" id="SSF53187">
    <property type="entry name" value="Zn-dependent exopeptidases"/>
    <property type="match status" value="1"/>
</dbReference>
<name>A0ABM0LU86_SACKO</name>